<dbReference type="Proteomes" id="UP001278500">
    <property type="component" value="Unassembled WGS sequence"/>
</dbReference>
<feature type="compositionally biased region" description="Polar residues" evidence="1">
    <location>
        <begin position="509"/>
        <end position="518"/>
    </location>
</feature>
<feature type="compositionally biased region" description="Basic and acidic residues" evidence="1">
    <location>
        <begin position="579"/>
        <end position="593"/>
    </location>
</feature>
<feature type="compositionally biased region" description="Basic and acidic residues" evidence="1">
    <location>
        <begin position="298"/>
        <end position="313"/>
    </location>
</feature>
<evidence type="ECO:0000313" key="3">
    <source>
        <dbReference type="Proteomes" id="UP001278500"/>
    </source>
</evidence>
<dbReference type="RefSeq" id="XP_062678139.1">
    <property type="nucleotide sequence ID" value="XM_062824998.1"/>
</dbReference>
<evidence type="ECO:0000256" key="1">
    <source>
        <dbReference type="SAM" id="MobiDB-lite"/>
    </source>
</evidence>
<organism evidence="2 3">
    <name type="scientific">Neurospora tetraspora</name>
    <dbReference type="NCBI Taxonomy" id="94610"/>
    <lineage>
        <taxon>Eukaryota</taxon>
        <taxon>Fungi</taxon>
        <taxon>Dikarya</taxon>
        <taxon>Ascomycota</taxon>
        <taxon>Pezizomycotina</taxon>
        <taxon>Sordariomycetes</taxon>
        <taxon>Sordariomycetidae</taxon>
        <taxon>Sordariales</taxon>
        <taxon>Sordariaceae</taxon>
        <taxon>Neurospora</taxon>
    </lineage>
</organism>
<reference evidence="2" key="2">
    <citation type="submission" date="2023-06" db="EMBL/GenBank/DDBJ databases">
        <authorList>
            <consortium name="Lawrence Berkeley National Laboratory"/>
            <person name="Haridas S."/>
            <person name="Hensen N."/>
            <person name="Bonometti L."/>
            <person name="Westerberg I."/>
            <person name="Brannstrom I.O."/>
            <person name="Guillou S."/>
            <person name="Cros-Aarteil S."/>
            <person name="Calhoun S."/>
            <person name="Kuo A."/>
            <person name="Mondo S."/>
            <person name="Pangilinan J."/>
            <person name="Riley R."/>
            <person name="Labutti K."/>
            <person name="Andreopoulos B."/>
            <person name="Lipzen A."/>
            <person name="Chen C."/>
            <person name="Yanf M."/>
            <person name="Daum C."/>
            <person name="Ng V."/>
            <person name="Clum A."/>
            <person name="Steindorff A."/>
            <person name="Ohm R."/>
            <person name="Martin F."/>
            <person name="Silar P."/>
            <person name="Natvig D."/>
            <person name="Lalanne C."/>
            <person name="Gautier V."/>
            <person name="Ament-Velasquez S.L."/>
            <person name="Kruys A."/>
            <person name="Hutchinson M.I."/>
            <person name="Powell A.J."/>
            <person name="Barry K."/>
            <person name="Miller A.N."/>
            <person name="Grigoriev I.V."/>
            <person name="Debuchy R."/>
            <person name="Gladieux P."/>
            <person name="Thoren M.H."/>
            <person name="Johannesson H."/>
        </authorList>
    </citation>
    <scope>NUCLEOTIDE SEQUENCE</scope>
    <source>
        <strain evidence="2">CBS 560.94</strain>
    </source>
</reference>
<proteinExistence type="predicted"/>
<gene>
    <name evidence="2" type="ORF">B0H65DRAFT_432342</name>
</gene>
<feature type="region of interest" description="Disordered" evidence="1">
    <location>
        <begin position="274"/>
        <end position="433"/>
    </location>
</feature>
<feature type="compositionally biased region" description="Low complexity" evidence="1">
    <location>
        <begin position="318"/>
        <end position="337"/>
    </location>
</feature>
<feature type="compositionally biased region" description="Basic and acidic residues" evidence="1">
    <location>
        <begin position="371"/>
        <end position="388"/>
    </location>
</feature>
<feature type="compositionally biased region" description="Acidic residues" evidence="1">
    <location>
        <begin position="338"/>
        <end position="370"/>
    </location>
</feature>
<reference evidence="2" key="1">
    <citation type="journal article" date="2023" name="Mol. Phylogenet. Evol.">
        <title>Genome-scale phylogeny and comparative genomics of the fungal order Sordariales.</title>
        <authorList>
            <person name="Hensen N."/>
            <person name="Bonometti L."/>
            <person name="Westerberg I."/>
            <person name="Brannstrom I.O."/>
            <person name="Guillou S."/>
            <person name="Cros-Aarteil S."/>
            <person name="Calhoun S."/>
            <person name="Haridas S."/>
            <person name="Kuo A."/>
            <person name="Mondo S."/>
            <person name="Pangilinan J."/>
            <person name="Riley R."/>
            <person name="LaButti K."/>
            <person name="Andreopoulos B."/>
            <person name="Lipzen A."/>
            <person name="Chen C."/>
            <person name="Yan M."/>
            <person name="Daum C."/>
            <person name="Ng V."/>
            <person name="Clum A."/>
            <person name="Steindorff A."/>
            <person name="Ohm R.A."/>
            <person name="Martin F."/>
            <person name="Silar P."/>
            <person name="Natvig D.O."/>
            <person name="Lalanne C."/>
            <person name="Gautier V."/>
            <person name="Ament-Velasquez S.L."/>
            <person name="Kruys A."/>
            <person name="Hutchinson M.I."/>
            <person name="Powell A.J."/>
            <person name="Barry K."/>
            <person name="Miller A.N."/>
            <person name="Grigoriev I.V."/>
            <person name="Debuchy R."/>
            <person name="Gladieux P."/>
            <person name="Hiltunen Thoren M."/>
            <person name="Johannesson H."/>
        </authorList>
    </citation>
    <scope>NUCLEOTIDE SEQUENCE</scope>
    <source>
        <strain evidence="2">CBS 560.94</strain>
    </source>
</reference>
<keyword evidence="3" id="KW-1185">Reference proteome</keyword>
<name>A0AAE0MNZ2_9PEZI</name>
<feature type="compositionally biased region" description="Polar residues" evidence="1">
    <location>
        <begin position="558"/>
        <end position="570"/>
    </location>
</feature>
<sequence length="599" mass="65874">MAGNQPMTANQPAIVSPFGFVRALERAAAERRPQMATYWEIILHIQENLAMANGAVSPLEALKNWGNDFDTFARKAYSWLLLHYESNSSEAAIAGISHTRPQLRQRIAESLASHERVNRTTRKKGAVDQTYPNTIKSEVDFWSQEAITKGINNTRPVASAIADIPRTRQQQAMYIQEMFDALKSTQGIIEEASNVKVGIVKSTSGRVFQDIAWVLYREARKFQQGKPDVNPWCTSFMYKQYPTLRARWNEMVAFFRTSKAAVANLIVAHSEKRFAGDPTEEKRRKTQNDKGNKKKATKMKDNEEKAATLDKVVKGAKGKVAAAKSAPGKATTAAGASEESEDEASENPDDEDEAGETDGEAEEFEDNDDDEAKHPLEKAAQDEDRHDDNEDEQDSDNLNFQSRQAMGDAAAPAVPFAGSSQPHAPAYQPLPGSIGSRQEVRAIALNEGHLSSIMPSNDDESYHPFYSGDLVGPNIHPQYIDYLNGNDHSSLPLPGQPMHYVERMLDKYTGTSPSQLPSGNDFMGQAQEGGGIDTGVGASHIHPMPLNTGSSAVGGGSQNNTDPQDSTNHSCPPVRRNRNNFEDGGETHTDAPPRRRPRL</sequence>
<feature type="region of interest" description="Disordered" evidence="1">
    <location>
        <begin position="509"/>
        <end position="599"/>
    </location>
</feature>
<feature type="compositionally biased region" description="Basic and acidic residues" evidence="1">
    <location>
        <begin position="274"/>
        <end position="291"/>
    </location>
</feature>
<accession>A0AAE0MNZ2</accession>
<dbReference type="AlphaFoldDB" id="A0AAE0MNZ2"/>
<protein>
    <submittedName>
        <fullName evidence="2">Uncharacterized protein</fullName>
    </submittedName>
</protein>
<dbReference type="EMBL" id="JAUEPP010000007">
    <property type="protein sequence ID" value="KAK3338779.1"/>
    <property type="molecule type" value="Genomic_DNA"/>
</dbReference>
<dbReference type="GeneID" id="87862152"/>
<comment type="caution">
    <text evidence="2">The sequence shown here is derived from an EMBL/GenBank/DDBJ whole genome shotgun (WGS) entry which is preliminary data.</text>
</comment>
<evidence type="ECO:0000313" key="2">
    <source>
        <dbReference type="EMBL" id="KAK3338779.1"/>
    </source>
</evidence>